<proteinExistence type="predicted"/>
<accession>A0A290HUA5</accession>
<dbReference type="AlphaFoldDB" id="A0A290HUA5"/>
<evidence type="ECO:0000313" key="1">
    <source>
        <dbReference type="EMBL" id="ATB70214.1"/>
    </source>
</evidence>
<evidence type="ECO:0000313" key="2">
    <source>
        <dbReference type="Proteomes" id="UP000217349"/>
    </source>
</evidence>
<dbReference type="Proteomes" id="UP000217349">
    <property type="component" value="Chromosome"/>
</dbReference>
<name>A0A290HUA5_9BACT</name>
<reference evidence="2" key="1">
    <citation type="submission" date="2017-09" db="EMBL/GenBank/DDBJ databases">
        <title>The complete genome of Sulfurospirillum sp. JPD-1.</title>
        <authorList>
            <person name="Goris T."/>
        </authorList>
    </citation>
    <scope>NUCLEOTIDE SEQUENCE [LARGE SCALE GENOMIC DNA]</scope>
    <source>
        <strain evidence="2">JPD-1</strain>
    </source>
</reference>
<gene>
    <name evidence="1" type="ORF">SJPD1_2115</name>
</gene>
<dbReference type="RefSeq" id="WP_256376028.1">
    <property type="nucleotide sequence ID" value="NZ_CP023275.1"/>
</dbReference>
<organism evidence="1 2">
    <name type="scientific">Sulfurospirillum diekertiae</name>
    <dbReference type="NCBI Taxonomy" id="1854492"/>
    <lineage>
        <taxon>Bacteria</taxon>
        <taxon>Pseudomonadati</taxon>
        <taxon>Campylobacterota</taxon>
        <taxon>Epsilonproteobacteria</taxon>
        <taxon>Campylobacterales</taxon>
        <taxon>Sulfurospirillaceae</taxon>
        <taxon>Sulfurospirillum</taxon>
    </lineage>
</organism>
<protein>
    <submittedName>
        <fullName evidence="1">Uncharacterized protein</fullName>
    </submittedName>
</protein>
<sequence length="44" mass="4817">MATIKEYLDYAELAQASYSNLQKDMTGSADVLYMGALKELKGQG</sequence>
<dbReference type="KEGG" id="sulj:SJPD1_2115"/>
<dbReference type="EMBL" id="CP023275">
    <property type="protein sequence ID" value="ATB70214.1"/>
    <property type="molecule type" value="Genomic_DNA"/>
</dbReference>